<evidence type="ECO:0000256" key="1">
    <source>
        <dbReference type="ARBA" id="ARBA00004651"/>
    </source>
</evidence>
<dbReference type="SUPFAM" id="SSF81345">
    <property type="entry name" value="ABC transporter involved in vitamin B12 uptake, BtuC"/>
    <property type="match status" value="1"/>
</dbReference>
<sequence length="332" mass="34698">MLTGLALGLVLCLAVSLSLGKYPISLKEMGLVLRHGFFRNGGPYPGHLQLVANVLFDIRAPRLVAAAVIGAALSLSGAAFQSMFVNPLVSPGLLGVLPGASFGAALGMLIGNSWFQVQLLSFGGGLVAVCMAVFLAGIYNGDKLTVLILGGIISGSLFTSLLSIVKYTADPTDQLPAIVYWLMGGLSLVDKETVAYTALPILIGIACILSMSRYLNALSMGDEEARTLGINVRVVRLCLIFVATVISALTVAIGGLIGWVGLVIPHIGRMLVGPNNSILLPTTALVGAIYLVLVDDLSRLLLNVEIPLGIITSLVGIPFFSIIMGNAKQGWK</sequence>
<name>A0ABZ2ITL1_9BACT</name>
<evidence type="ECO:0000256" key="7">
    <source>
        <dbReference type="ARBA" id="ARBA00023136"/>
    </source>
</evidence>
<organism evidence="9 10">
    <name type="scientific">Pseudodesulfovibrio methanolicus</name>
    <dbReference type="NCBI Taxonomy" id="3126690"/>
    <lineage>
        <taxon>Bacteria</taxon>
        <taxon>Pseudomonadati</taxon>
        <taxon>Thermodesulfobacteriota</taxon>
        <taxon>Desulfovibrionia</taxon>
        <taxon>Desulfovibrionales</taxon>
        <taxon>Desulfovibrionaceae</taxon>
    </lineage>
</organism>
<comment type="similarity">
    <text evidence="2">Belongs to the binding-protein-dependent transport system permease family. FecCD subfamily.</text>
</comment>
<dbReference type="PANTHER" id="PTHR30472">
    <property type="entry name" value="FERRIC ENTEROBACTIN TRANSPORT SYSTEM PERMEASE PROTEIN"/>
    <property type="match status" value="1"/>
</dbReference>
<feature type="transmembrane region" description="Helical" evidence="8">
    <location>
        <begin position="63"/>
        <end position="80"/>
    </location>
</feature>
<dbReference type="PANTHER" id="PTHR30472:SF70">
    <property type="entry name" value="MOLYBDATE IMPORT SYSTEM PERMEASE PROTEIN MOLB"/>
    <property type="match status" value="1"/>
</dbReference>
<keyword evidence="6 8" id="KW-1133">Transmembrane helix</keyword>
<evidence type="ECO:0000256" key="3">
    <source>
        <dbReference type="ARBA" id="ARBA00022448"/>
    </source>
</evidence>
<dbReference type="Proteomes" id="UP001385389">
    <property type="component" value="Chromosome"/>
</dbReference>
<evidence type="ECO:0000256" key="4">
    <source>
        <dbReference type="ARBA" id="ARBA00022475"/>
    </source>
</evidence>
<dbReference type="InterPro" id="IPR000522">
    <property type="entry name" value="ABC_transptr_permease_BtuC"/>
</dbReference>
<keyword evidence="3" id="KW-0813">Transport</keyword>
<evidence type="ECO:0000313" key="9">
    <source>
        <dbReference type="EMBL" id="WWX22025.1"/>
    </source>
</evidence>
<keyword evidence="7 8" id="KW-0472">Membrane</keyword>
<gene>
    <name evidence="9" type="ORF">V8V93_16460</name>
</gene>
<evidence type="ECO:0000256" key="8">
    <source>
        <dbReference type="SAM" id="Phobius"/>
    </source>
</evidence>
<comment type="subcellular location">
    <subcellularLocation>
        <location evidence="1">Cell membrane</location>
        <topology evidence="1">Multi-pass membrane protein</topology>
    </subcellularLocation>
</comment>
<reference evidence="9 10" key="1">
    <citation type="submission" date="2024-03" db="EMBL/GenBank/DDBJ databases">
        <title>Phenotype and Genome Characterization of a Sulfate-Reducing Bacterium Pseudodesulfovibrio sp. strain 5S69, isolated from Petroleum Reservoir in Tatarstan (Russia).</title>
        <authorList>
            <person name="Bidzhieva S.K."/>
            <person name="Kadnikov V."/>
            <person name="Tourova T.P."/>
            <person name="Samigullina S.R."/>
            <person name="Sokolova D.S."/>
            <person name="Poltaraus A.B."/>
            <person name="Avtukh A.N."/>
            <person name="Tereshina V.M."/>
            <person name="Mardanov A.V."/>
            <person name="Nazina T.N."/>
        </authorList>
    </citation>
    <scope>NUCLEOTIDE SEQUENCE [LARGE SCALE GENOMIC DNA]</scope>
    <source>
        <strain evidence="9 10">5S69</strain>
    </source>
</reference>
<feature type="transmembrane region" description="Helical" evidence="8">
    <location>
        <begin position="193"/>
        <end position="216"/>
    </location>
</feature>
<evidence type="ECO:0000313" key="10">
    <source>
        <dbReference type="Proteomes" id="UP001385389"/>
    </source>
</evidence>
<dbReference type="InterPro" id="IPR037294">
    <property type="entry name" value="ABC_BtuC-like"/>
</dbReference>
<keyword evidence="5 8" id="KW-0812">Transmembrane</keyword>
<accession>A0ABZ2ITL1</accession>
<evidence type="ECO:0000256" key="6">
    <source>
        <dbReference type="ARBA" id="ARBA00022989"/>
    </source>
</evidence>
<feature type="transmembrane region" description="Helical" evidence="8">
    <location>
        <begin position="117"/>
        <end position="139"/>
    </location>
</feature>
<evidence type="ECO:0000256" key="5">
    <source>
        <dbReference type="ARBA" id="ARBA00022692"/>
    </source>
</evidence>
<protein>
    <submittedName>
        <fullName evidence="9">Iron ABC transporter permease</fullName>
    </submittedName>
</protein>
<dbReference type="EMBL" id="CP146609">
    <property type="protein sequence ID" value="WWX22025.1"/>
    <property type="molecule type" value="Genomic_DNA"/>
</dbReference>
<dbReference type="CDD" id="cd06550">
    <property type="entry name" value="TM_ABC_iron-siderophores_like"/>
    <property type="match status" value="1"/>
</dbReference>
<keyword evidence="10" id="KW-1185">Reference proteome</keyword>
<feature type="transmembrane region" description="Helical" evidence="8">
    <location>
        <begin position="146"/>
        <end position="165"/>
    </location>
</feature>
<keyword evidence="4" id="KW-1003">Cell membrane</keyword>
<feature type="transmembrane region" description="Helical" evidence="8">
    <location>
        <begin position="306"/>
        <end position="327"/>
    </location>
</feature>
<proteinExistence type="inferred from homology"/>
<feature type="transmembrane region" description="Helical" evidence="8">
    <location>
        <begin position="276"/>
        <end position="294"/>
    </location>
</feature>
<feature type="transmembrane region" description="Helical" evidence="8">
    <location>
        <begin position="237"/>
        <end position="264"/>
    </location>
</feature>
<dbReference type="RefSeq" id="WP_338667704.1">
    <property type="nucleotide sequence ID" value="NZ_CP146609.1"/>
</dbReference>
<dbReference type="Gene3D" id="1.10.3470.10">
    <property type="entry name" value="ABC transporter involved in vitamin B12 uptake, BtuC"/>
    <property type="match status" value="1"/>
</dbReference>
<dbReference type="Pfam" id="PF01032">
    <property type="entry name" value="FecCD"/>
    <property type="match status" value="1"/>
</dbReference>
<evidence type="ECO:0000256" key="2">
    <source>
        <dbReference type="ARBA" id="ARBA00007935"/>
    </source>
</evidence>